<evidence type="ECO:0000259" key="1">
    <source>
        <dbReference type="Pfam" id="PF13391"/>
    </source>
</evidence>
<dbReference type="EMBL" id="CP041694">
    <property type="protein sequence ID" value="QDP76581.1"/>
    <property type="molecule type" value="Genomic_DNA"/>
</dbReference>
<sequence length="329" mass="35872">MGVADYLEITVDQAAAQWRQVVDRTPLADGQRQAAFLPIETLMCAAAMHIVEYSRLGSSTMHKAGAPAPELARLFRRPVSSIVAKMNNLDGRRPRGAKYDLEVGLALAVDQDLMSEIYRRVLAGARVQGVGQLELPDFLGIEGGGGLRLLGQEELDSASVEAVMEQEIPEWRARTPNQPLGVTEKFLLQYLRMGQSRFANGVLHNCGNACLFCGFTLGDGGRPSLLRAGHIKPWKDSVGFERLDVANGLAACPTHDAAFDAGLMTLDVTTSDLTVRLGKRLQNAVDTNAAAEFYFGPPRLRRSVPLTALSVPVAITYLDWHHEFVFDIG</sequence>
<keyword evidence="3" id="KW-0378">Hydrolase</keyword>
<evidence type="ECO:0000313" key="2">
    <source>
        <dbReference type="EMBL" id="GLY57887.1"/>
    </source>
</evidence>
<proteinExistence type="predicted"/>
<gene>
    <name evidence="2" type="ORF">Ccel01_24890</name>
    <name evidence="3" type="ORF">FOG94_17045</name>
</gene>
<reference evidence="3 4" key="1">
    <citation type="submission" date="2019-07" db="EMBL/GenBank/DDBJ databases">
        <title>Complete Genome Sequence and Methylome Analysis of Arthrobacter luteus NEB113.</title>
        <authorList>
            <person name="Fomenkov A."/>
            <person name="Anton B.P."/>
            <person name="Vincze T."/>
            <person name="Roberts R.J."/>
        </authorList>
    </citation>
    <scope>NUCLEOTIDE SEQUENCE [LARGE SCALE GENOMIC DNA]</scope>
    <source>
        <strain evidence="3 4">NEB113</strain>
    </source>
</reference>
<organism evidence="2 5">
    <name type="scientific">Cellulosimicrobium cellulans</name>
    <name type="common">Arthrobacter luteus</name>
    <dbReference type="NCBI Taxonomy" id="1710"/>
    <lineage>
        <taxon>Bacteria</taxon>
        <taxon>Bacillati</taxon>
        <taxon>Actinomycetota</taxon>
        <taxon>Actinomycetes</taxon>
        <taxon>Micrococcales</taxon>
        <taxon>Promicromonosporaceae</taxon>
        <taxon>Cellulosimicrobium</taxon>
    </lineage>
</organism>
<dbReference type="InterPro" id="IPR003615">
    <property type="entry name" value="HNH_nuc"/>
</dbReference>
<evidence type="ECO:0000313" key="5">
    <source>
        <dbReference type="Proteomes" id="UP001165168"/>
    </source>
</evidence>
<dbReference type="Proteomes" id="UP000319068">
    <property type="component" value="Chromosome"/>
</dbReference>
<reference evidence="2" key="2">
    <citation type="submission" date="2023-03" db="EMBL/GenBank/DDBJ databases">
        <title>Cellulosimicrobium cellulans NBRC 103059.</title>
        <authorList>
            <person name="Ichikawa N."/>
            <person name="Sato H."/>
            <person name="Tonouchi N."/>
        </authorList>
    </citation>
    <scope>NUCLEOTIDE SEQUENCE</scope>
    <source>
        <strain evidence="2">NBRC 103059</strain>
    </source>
</reference>
<dbReference type="AlphaFoldDB" id="A0AAV5P9P5"/>
<accession>A0AAV5P9P5</accession>
<name>A0AAV5P9P5_CELCE</name>
<keyword evidence="3" id="KW-0255">Endonuclease</keyword>
<dbReference type="GO" id="GO:0004519">
    <property type="term" value="F:endonuclease activity"/>
    <property type="evidence" value="ECO:0007669"/>
    <property type="project" value="UniProtKB-KW"/>
</dbReference>
<evidence type="ECO:0000313" key="4">
    <source>
        <dbReference type="Proteomes" id="UP000319068"/>
    </source>
</evidence>
<dbReference type="Proteomes" id="UP001165168">
    <property type="component" value="Unassembled WGS sequence"/>
</dbReference>
<feature type="domain" description="HNH nuclease" evidence="1">
    <location>
        <begin position="210"/>
        <end position="267"/>
    </location>
</feature>
<dbReference type="Pfam" id="PF13391">
    <property type="entry name" value="HNH_2"/>
    <property type="match status" value="1"/>
</dbReference>
<dbReference type="RefSeq" id="WP_137281465.1">
    <property type="nucleotide sequence ID" value="NZ_BSTG01000003.1"/>
</dbReference>
<dbReference type="EMBL" id="BSTG01000003">
    <property type="protein sequence ID" value="GLY57887.1"/>
    <property type="molecule type" value="Genomic_DNA"/>
</dbReference>
<protein>
    <submittedName>
        <fullName evidence="3">HNH endonuclease</fullName>
    </submittedName>
</protein>
<evidence type="ECO:0000313" key="3">
    <source>
        <dbReference type="EMBL" id="QDP76581.1"/>
    </source>
</evidence>
<keyword evidence="4" id="KW-1185">Reference proteome</keyword>
<keyword evidence="3" id="KW-0540">Nuclease</keyword>